<feature type="compositionally biased region" description="Basic and acidic residues" evidence="2">
    <location>
        <begin position="1138"/>
        <end position="1148"/>
    </location>
</feature>
<feature type="region of interest" description="Disordered" evidence="2">
    <location>
        <begin position="1762"/>
        <end position="1862"/>
    </location>
</feature>
<feature type="compositionally biased region" description="Polar residues" evidence="2">
    <location>
        <begin position="1651"/>
        <end position="1668"/>
    </location>
</feature>
<feature type="compositionally biased region" description="Pro residues" evidence="2">
    <location>
        <begin position="931"/>
        <end position="941"/>
    </location>
</feature>
<feature type="compositionally biased region" description="Low complexity" evidence="2">
    <location>
        <begin position="1580"/>
        <end position="1590"/>
    </location>
</feature>
<dbReference type="InterPro" id="IPR016024">
    <property type="entry name" value="ARM-type_fold"/>
</dbReference>
<keyword evidence="6" id="KW-1185">Reference proteome</keyword>
<evidence type="ECO:0000259" key="3">
    <source>
        <dbReference type="PROSITE" id="PS51232"/>
    </source>
</evidence>
<evidence type="ECO:0000256" key="1">
    <source>
        <dbReference type="SAM" id="Coils"/>
    </source>
</evidence>
<dbReference type="Gene3D" id="1.10.238.150">
    <property type="entry name" value="Formin, FH3 diaphanous domain"/>
    <property type="match status" value="1"/>
</dbReference>
<feature type="compositionally biased region" description="Pro residues" evidence="2">
    <location>
        <begin position="281"/>
        <end position="328"/>
    </location>
</feature>
<feature type="region of interest" description="Disordered" evidence="2">
    <location>
        <begin position="1185"/>
        <end position="1214"/>
    </location>
</feature>
<evidence type="ECO:0000259" key="4">
    <source>
        <dbReference type="PROSITE" id="PS51444"/>
    </source>
</evidence>
<evidence type="ECO:0000313" key="5">
    <source>
        <dbReference type="EMBL" id="KAJ1528097.1"/>
    </source>
</evidence>
<dbReference type="Gene3D" id="1.25.10.10">
    <property type="entry name" value="Leucine-rich Repeat Variant"/>
    <property type="match status" value="1"/>
</dbReference>
<feature type="compositionally biased region" description="Low complexity" evidence="2">
    <location>
        <begin position="1009"/>
        <end position="1034"/>
    </location>
</feature>
<feature type="compositionally biased region" description="Basic and acidic residues" evidence="2">
    <location>
        <begin position="945"/>
        <end position="974"/>
    </location>
</feature>
<feature type="compositionally biased region" description="Polar residues" evidence="2">
    <location>
        <begin position="1762"/>
        <end position="1777"/>
    </location>
</feature>
<feature type="region of interest" description="Disordered" evidence="2">
    <location>
        <begin position="1243"/>
        <end position="1432"/>
    </location>
</feature>
<feature type="region of interest" description="Disordered" evidence="2">
    <location>
        <begin position="261"/>
        <end position="364"/>
    </location>
</feature>
<feature type="compositionally biased region" description="Low complexity" evidence="2">
    <location>
        <begin position="1669"/>
        <end position="1690"/>
    </location>
</feature>
<reference evidence="5" key="1">
    <citation type="submission" date="2022-12" db="EMBL/GenBank/DDBJ databases">
        <title>Chromosome-level genome assembly of the bean flower thrips Megalurothrips usitatus.</title>
        <authorList>
            <person name="Ma L."/>
            <person name="Liu Q."/>
            <person name="Li H."/>
            <person name="Cai W."/>
        </authorList>
    </citation>
    <scope>NUCLEOTIDE SEQUENCE</scope>
    <source>
        <strain evidence="5">Cailab_2022a</strain>
    </source>
</reference>
<feature type="coiled-coil region" evidence="1">
    <location>
        <begin position="646"/>
        <end position="704"/>
    </location>
</feature>
<evidence type="ECO:0000256" key="2">
    <source>
        <dbReference type="SAM" id="MobiDB-lite"/>
    </source>
</evidence>
<dbReference type="SUPFAM" id="SSF48371">
    <property type="entry name" value="ARM repeat"/>
    <property type="match status" value="1"/>
</dbReference>
<feature type="region of interest" description="Disordered" evidence="2">
    <location>
        <begin position="745"/>
        <end position="781"/>
    </location>
</feature>
<dbReference type="Pfam" id="PF06367">
    <property type="entry name" value="Drf_FH3"/>
    <property type="match status" value="1"/>
</dbReference>
<feature type="compositionally biased region" description="Basic and acidic residues" evidence="2">
    <location>
        <begin position="1446"/>
        <end position="1460"/>
    </location>
</feature>
<dbReference type="PANTHER" id="PTHR46345">
    <property type="entry name" value="INVERTED FORMIN-2"/>
    <property type="match status" value="1"/>
</dbReference>
<dbReference type="GO" id="GO:0003779">
    <property type="term" value="F:actin binding"/>
    <property type="evidence" value="ECO:0007669"/>
    <property type="project" value="InterPro"/>
</dbReference>
<dbReference type="PANTHER" id="PTHR46345:SF8">
    <property type="entry name" value="FORMIN 3, ISOFORM B"/>
    <property type="match status" value="1"/>
</dbReference>
<feature type="compositionally biased region" description="Polar residues" evidence="2">
    <location>
        <begin position="1547"/>
        <end position="1563"/>
    </location>
</feature>
<organism evidence="5 6">
    <name type="scientific">Megalurothrips usitatus</name>
    <name type="common">bean blossom thrips</name>
    <dbReference type="NCBI Taxonomy" id="439358"/>
    <lineage>
        <taxon>Eukaryota</taxon>
        <taxon>Metazoa</taxon>
        <taxon>Ecdysozoa</taxon>
        <taxon>Arthropoda</taxon>
        <taxon>Hexapoda</taxon>
        <taxon>Insecta</taxon>
        <taxon>Pterygota</taxon>
        <taxon>Neoptera</taxon>
        <taxon>Paraneoptera</taxon>
        <taxon>Thysanoptera</taxon>
        <taxon>Terebrantia</taxon>
        <taxon>Thripoidea</taxon>
        <taxon>Thripidae</taxon>
        <taxon>Megalurothrips</taxon>
    </lineage>
</organism>
<feature type="region of interest" description="Disordered" evidence="2">
    <location>
        <begin position="801"/>
        <end position="1044"/>
    </location>
</feature>
<keyword evidence="1" id="KW-0175">Coiled coil</keyword>
<feature type="compositionally biased region" description="Basic and acidic residues" evidence="2">
    <location>
        <begin position="1301"/>
        <end position="1317"/>
    </location>
</feature>
<dbReference type="Gene3D" id="1.20.58.2220">
    <property type="entry name" value="Formin, FH2 domain"/>
    <property type="match status" value="1"/>
</dbReference>
<dbReference type="EMBL" id="JAPTSV010000005">
    <property type="protein sequence ID" value="KAJ1528097.1"/>
    <property type="molecule type" value="Genomic_DNA"/>
</dbReference>
<dbReference type="InterPro" id="IPR042201">
    <property type="entry name" value="FH2_Formin_sf"/>
</dbReference>
<dbReference type="InterPro" id="IPR015425">
    <property type="entry name" value="FH2_Formin"/>
</dbReference>
<feature type="compositionally biased region" description="Polar residues" evidence="2">
    <location>
        <begin position="1341"/>
        <end position="1352"/>
    </location>
</feature>
<evidence type="ECO:0000313" key="6">
    <source>
        <dbReference type="Proteomes" id="UP001075354"/>
    </source>
</evidence>
<dbReference type="SMART" id="SM01139">
    <property type="entry name" value="Drf_FH3"/>
    <property type="match status" value="1"/>
</dbReference>
<proteinExistence type="predicted"/>
<gene>
    <name evidence="5" type="ORF">ONE63_008013</name>
</gene>
<sequence length="1910" mass="210462">MASESRYGLDYIVENPEYTHKLAAALDTPNALVKKQVFELLSALCVYNGDGYSRALDALEHYKGIKGQRYRLEGPVSELQEACAAGRGREAVDYQTALLAFINCLIISTPQLQDRIRMRNEFIGLKLLPLLTELRKSAPSAPDLSVQLDVFDEQRESDEASLLHSPHGGVDLNSHLDVFYAILRQVADTPQEIPFLSILQHLLSVDPKEAVSDIVWDTAETLVHRATLLDNRQDASKLLRSPSLQSKLCSHCNCHGYRLGDKEKESCGSRKQSVISASGVPLPPPPPAGAPGAPPPPPPPPAAPAAPPAAPPPPNRNGMPPPPCPPPLAAQAAAKSTTSGSSPEPPDSCNLRLLPQQEIPTPKAKMKTINWNKIPNNKVVGKHNIWALVARSHQGSPLAELDWAEMEGLFCQQAPPVMTAASPIRAMRETQDSDRRRKESSEIVLLDGKRSLNVNIFLKQFRSSNEDIIQLIRDGAHDDIGAEKLRGLLKILPEVDELEMLRAFDGDASKLGNAEKFLLQLIKVPNYKLRIESMLLKEEFAANMGYLEPSINSMIVAGEDLMTNKPLQEVLYMVVRVGNFLNSGGYAGNAAGVKLSSLQKLTDIRANKPGMNLIHYVAMQAEKKRKDLLRFPDDLTTLEDATKTTVEQIQNEINTLDSRIKKIKKQVDLPSTDNDIKQQMAEFLRMAENEVVGLHKDMEELERLRCSLADFFCEDGASFKLEECLRTFQGFCVKFRQAVIENERRRVQEEQASARRRQREEQLAAKRRHLSGQLGSGSTESESQLVDNLLYDIRSGFHHKKGQERDLKVRSMASEEEVSIPGSPMLQRRRLGSFSGQSPDQPPGSGKDDTYSPDVTPTGSLRRRRSRVPSEEDDTNLMDFLRASGQDATRERKSWGSLDRSWARRARGGSGRRRPELLSADFSGDRERPTSPSPAPPPQLPPLEQEEKPKAWRQKIEAWLQENEKEERDTEDLRRRSRRLQNNRRSLEADSESDGRSGGLDTLPEGKLADSQSQPAQSAAPTSQFSSGVQESSSNPQYKRVYPDWKPAIDKTDVVGTMEAIAEAQPPLKDKSSWRKSNLNVPNTSEETELDVRRLRRMRSRGNIDPASTSNTLQAIKEEVKRKTNQIISEPEQCDQSASDKDKPKFRVDSGIASAPGSPLLSRSHLINKYRNTDMNEDFFKSLVSRNDEKDKEKDDDQLPPSVPRRLRKPPSYDDIVSDRIEIDSDNIETPPATRKVFYGLQQQNKRQAPRRSASRERILTADSFTKMNTDGQLKGQDEEEMGDGQFERFSSARRTRRYKKNQESDKEDQVQLKKDENAEEGQLKLETCSSQLIPEKQILRPNTQQAHSSPVSAAEELTHPLAEESQKRLKKWQDRLNHRPSPDNEVGKDKRADDSDGVTQEALADISKSSKELQNLDASSRPGKSGGRFLTGVDHSDVMQALRSRPIESRLASRDRVRSMIEPSQVHEALKQSRGGGEITPTIPRVPKGPSACSQYLLHGSPGTHSSIRTRHSNELIPEIRVQASTPGHGKLRSEHDLLDEGFEETQSLVSETPSQGTSSDVVDSPARKKTIHLTRADSSGSGETSSSTNLPTQPSTNGLSTTPAKSAENNVVGAVRQKLERSNSVKAAFGSRADTGRSGSTIVPRRSPSLRQAVSPSGAQPITTRQNNRTSSVERSNSRSSLRGSRSSLAADGHCGPNSKKPTVERSNSRTSLRSSRSSLASATSVNTVRNVSSPVSKSSSQSNVGRLTGYTSAIKSLTSNLNRSNPDCTNSVSKDLNKAGLNRSTVTTAKRPLATVQPKAPKTTVPASRSSSSGSSIGATIQRPRVTSGLSTSFKENSRSGVPASRSSSSGSSVGTPTKKVSTLNKVTLKPVSSSGLRFMRPTAASVAKDIPGTVIKPRPGIRSVFK</sequence>
<feature type="compositionally biased region" description="Polar residues" evidence="2">
    <location>
        <begin position="1263"/>
        <end position="1272"/>
    </location>
</feature>
<feature type="region of interest" description="Disordered" evidence="2">
    <location>
        <begin position="1547"/>
        <end position="1748"/>
    </location>
</feature>
<feature type="region of interest" description="Disordered" evidence="2">
    <location>
        <begin position="1063"/>
        <end position="1091"/>
    </location>
</feature>
<feature type="domain" description="FH2" evidence="4">
    <location>
        <begin position="356"/>
        <end position="761"/>
    </location>
</feature>
<feature type="compositionally biased region" description="Polar residues" evidence="2">
    <location>
        <begin position="1075"/>
        <end position="1085"/>
    </location>
</feature>
<feature type="compositionally biased region" description="Low complexity" evidence="2">
    <location>
        <begin position="1842"/>
        <end position="1861"/>
    </location>
</feature>
<dbReference type="PROSITE" id="PS51444">
    <property type="entry name" value="FH2"/>
    <property type="match status" value="1"/>
</dbReference>
<dbReference type="Proteomes" id="UP001075354">
    <property type="component" value="Chromosome 5"/>
</dbReference>
<feature type="compositionally biased region" description="Basic residues" evidence="2">
    <location>
        <begin position="903"/>
        <end position="912"/>
    </location>
</feature>
<name>A0AAV7XPI0_9NEOP</name>
<feature type="compositionally biased region" description="Basic and acidic residues" evidence="2">
    <location>
        <begin position="1185"/>
        <end position="1197"/>
    </location>
</feature>
<feature type="domain" description="GBD/FH3" evidence="3">
    <location>
        <begin position="1"/>
        <end position="234"/>
    </location>
</feature>
<feature type="compositionally biased region" description="Polar residues" evidence="2">
    <location>
        <begin position="1591"/>
        <end position="1611"/>
    </location>
</feature>
<dbReference type="SMART" id="SM00498">
    <property type="entry name" value="FH2"/>
    <property type="match status" value="1"/>
</dbReference>
<accession>A0AAV7XPI0</accession>
<dbReference type="Pfam" id="PF02181">
    <property type="entry name" value="FH2"/>
    <property type="match status" value="1"/>
</dbReference>
<comment type="caution">
    <text evidence="5">The sequence shown here is derived from an EMBL/GenBank/DDBJ whole genome shotgun (WGS) entry which is preliminary data.</text>
</comment>
<dbReference type="PROSITE" id="PS51232">
    <property type="entry name" value="GBD_FH3"/>
    <property type="match status" value="1"/>
</dbReference>
<dbReference type="SUPFAM" id="SSF101447">
    <property type="entry name" value="Formin homology 2 domain (FH2 domain)"/>
    <property type="match status" value="1"/>
</dbReference>
<dbReference type="InterPro" id="IPR014768">
    <property type="entry name" value="GBD/FH3_dom"/>
</dbReference>
<feature type="region of interest" description="Disordered" evidence="2">
    <location>
        <begin position="1445"/>
        <end position="1489"/>
    </location>
</feature>
<dbReference type="InterPro" id="IPR011989">
    <property type="entry name" value="ARM-like"/>
</dbReference>
<feature type="region of interest" description="Disordered" evidence="2">
    <location>
        <begin position="1121"/>
        <end position="1159"/>
    </location>
</feature>
<feature type="compositionally biased region" description="Basic and acidic residues" evidence="2">
    <location>
        <begin position="745"/>
        <end position="764"/>
    </location>
</feature>
<feature type="compositionally biased region" description="Low complexity" evidence="2">
    <location>
        <begin position="1711"/>
        <end position="1747"/>
    </location>
</feature>
<evidence type="ECO:0008006" key="7">
    <source>
        <dbReference type="Google" id="ProtNLM"/>
    </source>
</evidence>
<dbReference type="InterPro" id="IPR010472">
    <property type="entry name" value="FH3_dom"/>
</dbReference>
<feature type="compositionally biased region" description="Basic and acidic residues" evidence="2">
    <location>
        <begin position="1357"/>
        <end position="1395"/>
    </location>
</feature>
<protein>
    <recommendedName>
        <fullName evidence="7">FH2 domain-containing protein 1</fullName>
    </recommendedName>
</protein>